<gene>
    <name evidence="2" type="ORF">AVEN_257390_1</name>
</gene>
<protein>
    <submittedName>
        <fullName evidence="2">Uncharacterized protein</fullName>
    </submittedName>
</protein>
<organism evidence="2 3">
    <name type="scientific">Araneus ventricosus</name>
    <name type="common">Orbweaver spider</name>
    <name type="synonym">Epeira ventricosa</name>
    <dbReference type="NCBI Taxonomy" id="182803"/>
    <lineage>
        <taxon>Eukaryota</taxon>
        <taxon>Metazoa</taxon>
        <taxon>Ecdysozoa</taxon>
        <taxon>Arthropoda</taxon>
        <taxon>Chelicerata</taxon>
        <taxon>Arachnida</taxon>
        <taxon>Araneae</taxon>
        <taxon>Araneomorphae</taxon>
        <taxon>Entelegynae</taxon>
        <taxon>Araneoidea</taxon>
        <taxon>Araneidae</taxon>
        <taxon>Araneus</taxon>
    </lineage>
</organism>
<name>A0A4Y2CAY6_ARAVE</name>
<evidence type="ECO:0000313" key="2">
    <source>
        <dbReference type="EMBL" id="GBM00887.1"/>
    </source>
</evidence>
<keyword evidence="3" id="KW-1185">Reference proteome</keyword>
<comment type="caution">
    <text evidence="2">The sequence shown here is derived from an EMBL/GenBank/DDBJ whole genome shotgun (WGS) entry which is preliminary data.</text>
</comment>
<evidence type="ECO:0000256" key="1">
    <source>
        <dbReference type="SAM" id="MobiDB-lite"/>
    </source>
</evidence>
<evidence type="ECO:0000313" key="3">
    <source>
        <dbReference type="Proteomes" id="UP000499080"/>
    </source>
</evidence>
<dbReference type="AlphaFoldDB" id="A0A4Y2CAY6"/>
<proteinExistence type="predicted"/>
<sequence length="134" mass="15428">MTRTTPELGPLSPNYHSTPTAGRLATNPERYSGYCVCLPNLRTRVRSPAWRNLKCCHDLQSNRTTNLSAYLAERFNPCHGNLCDNPLPLPTTRFRKPFRQAFFAIWDRPQTRRISSGIGFRTWIPPAPKPRPYQ</sequence>
<accession>A0A4Y2CAY6</accession>
<feature type="region of interest" description="Disordered" evidence="1">
    <location>
        <begin position="1"/>
        <end position="24"/>
    </location>
</feature>
<dbReference type="Proteomes" id="UP000499080">
    <property type="component" value="Unassembled WGS sequence"/>
</dbReference>
<dbReference type="EMBL" id="BGPR01000161">
    <property type="protein sequence ID" value="GBM00887.1"/>
    <property type="molecule type" value="Genomic_DNA"/>
</dbReference>
<reference evidence="2 3" key="1">
    <citation type="journal article" date="2019" name="Sci. Rep.">
        <title>Orb-weaving spider Araneus ventricosus genome elucidates the spidroin gene catalogue.</title>
        <authorList>
            <person name="Kono N."/>
            <person name="Nakamura H."/>
            <person name="Ohtoshi R."/>
            <person name="Moran D.A.P."/>
            <person name="Shinohara A."/>
            <person name="Yoshida Y."/>
            <person name="Fujiwara M."/>
            <person name="Mori M."/>
            <person name="Tomita M."/>
            <person name="Arakawa K."/>
        </authorList>
    </citation>
    <scope>NUCLEOTIDE SEQUENCE [LARGE SCALE GENOMIC DNA]</scope>
</reference>